<dbReference type="EMBL" id="BKCP01004627">
    <property type="protein sequence ID" value="GER32679.1"/>
    <property type="molecule type" value="Genomic_DNA"/>
</dbReference>
<gene>
    <name evidence="2" type="ORF">STAS_08764</name>
</gene>
<keyword evidence="3" id="KW-1185">Reference proteome</keyword>
<protein>
    <submittedName>
        <fullName evidence="2">Integrin-alpha FG-GAP repeat-containing protein 2</fullName>
    </submittedName>
</protein>
<dbReference type="Proteomes" id="UP000325081">
    <property type="component" value="Unassembled WGS sequence"/>
</dbReference>
<dbReference type="GO" id="GO:0007229">
    <property type="term" value="P:integrin-mediated signaling pathway"/>
    <property type="evidence" value="ECO:0007669"/>
    <property type="project" value="UniProtKB-KW"/>
</dbReference>
<comment type="caution">
    <text evidence="2">The sequence shown here is derived from an EMBL/GenBank/DDBJ whole genome shotgun (WGS) entry which is preliminary data.</text>
</comment>
<name>A0A5A7PIT3_STRAF</name>
<proteinExistence type="predicted"/>
<evidence type="ECO:0000313" key="2">
    <source>
        <dbReference type="EMBL" id="GER32679.1"/>
    </source>
</evidence>
<reference evidence="3" key="1">
    <citation type="journal article" date="2019" name="Curr. Biol.">
        <title>Genome Sequence of Striga asiatica Provides Insight into the Evolution of Plant Parasitism.</title>
        <authorList>
            <person name="Yoshida S."/>
            <person name="Kim S."/>
            <person name="Wafula E.K."/>
            <person name="Tanskanen J."/>
            <person name="Kim Y.M."/>
            <person name="Honaas L."/>
            <person name="Yang Z."/>
            <person name="Spallek T."/>
            <person name="Conn C.E."/>
            <person name="Ichihashi Y."/>
            <person name="Cheong K."/>
            <person name="Cui S."/>
            <person name="Der J.P."/>
            <person name="Gundlach H."/>
            <person name="Jiao Y."/>
            <person name="Hori C."/>
            <person name="Ishida J.K."/>
            <person name="Kasahara H."/>
            <person name="Kiba T."/>
            <person name="Kim M.S."/>
            <person name="Koo N."/>
            <person name="Laohavisit A."/>
            <person name="Lee Y.H."/>
            <person name="Lumba S."/>
            <person name="McCourt P."/>
            <person name="Mortimer J.C."/>
            <person name="Mutuku J.M."/>
            <person name="Nomura T."/>
            <person name="Sasaki-Sekimoto Y."/>
            <person name="Seto Y."/>
            <person name="Wang Y."/>
            <person name="Wakatake T."/>
            <person name="Sakakibara H."/>
            <person name="Demura T."/>
            <person name="Yamaguchi S."/>
            <person name="Yoneyama K."/>
            <person name="Manabe R.I."/>
            <person name="Nelson D.C."/>
            <person name="Schulman A.H."/>
            <person name="Timko M.P."/>
            <person name="dePamphilis C.W."/>
            <person name="Choi D."/>
            <person name="Shirasu K."/>
        </authorList>
    </citation>
    <scope>NUCLEOTIDE SEQUENCE [LARGE SCALE GENOMIC DNA]</scope>
    <source>
        <strain evidence="3">cv. UVA1</strain>
    </source>
</reference>
<feature type="region of interest" description="Disordered" evidence="1">
    <location>
        <begin position="27"/>
        <end position="47"/>
    </location>
</feature>
<accession>A0A5A7PIT3</accession>
<keyword evidence="2" id="KW-0401">Integrin</keyword>
<evidence type="ECO:0000313" key="3">
    <source>
        <dbReference type="Proteomes" id="UP000325081"/>
    </source>
</evidence>
<organism evidence="2 3">
    <name type="scientific">Striga asiatica</name>
    <name type="common">Asiatic witchweed</name>
    <name type="synonym">Buchnera asiatica</name>
    <dbReference type="NCBI Taxonomy" id="4170"/>
    <lineage>
        <taxon>Eukaryota</taxon>
        <taxon>Viridiplantae</taxon>
        <taxon>Streptophyta</taxon>
        <taxon>Embryophyta</taxon>
        <taxon>Tracheophyta</taxon>
        <taxon>Spermatophyta</taxon>
        <taxon>Magnoliopsida</taxon>
        <taxon>eudicotyledons</taxon>
        <taxon>Gunneridae</taxon>
        <taxon>Pentapetalae</taxon>
        <taxon>asterids</taxon>
        <taxon>lamiids</taxon>
        <taxon>Lamiales</taxon>
        <taxon>Orobanchaceae</taxon>
        <taxon>Buchnereae</taxon>
        <taxon>Striga</taxon>
    </lineage>
</organism>
<evidence type="ECO:0000256" key="1">
    <source>
        <dbReference type="SAM" id="MobiDB-lite"/>
    </source>
</evidence>
<dbReference type="AlphaFoldDB" id="A0A5A7PIT3"/>
<sequence length="131" mass="14431">MKETTKLYQQAITALWLSSPYTPAEATIRSGSIPPSPPTAEETRASPPARDEILHLHQHIGDQQRRSLPVQIKGELFLREAAANRGGGGGLKIMDILRLCCHSLDCNFYKLIPSINRRGFLSGCSRGFSRG</sequence>